<organism evidence="2 3">
    <name type="scientific">Fictibacillus macauensis ZFHKF-1</name>
    <dbReference type="NCBI Taxonomy" id="1196324"/>
    <lineage>
        <taxon>Bacteria</taxon>
        <taxon>Bacillati</taxon>
        <taxon>Bacillota</taxon>
        <taxon>Bacilli</taxon>
        <taxon>Bacillales</taxon>
        <taxon>Fictibacillaceae</taxon>
        <taxon>Fictibacillus</taxon>
    </lineage>
</organism>
<evidence type="ECO:0000256" key="1">
    <source>
        <dbReference type="SAM" id="Phobius"/>
    </source>
</evidence>
<gene>
    <name evidence="2" type="ORF">A374_15152</name>
</gene>
<dbReference type="EMBL" id="AKKV01000032">
    <property type="protein sequence ID" value="EIT84474.1"/>
    <property type="molecule type" value="Genomic_DNA"/>
</dbReference>
<dbReference type="AlphaFoldDB" id="I8AGG8"/>
<dbReference type="STRING" id="1196324.A374_15152"/>
<keyword evidence="1" id="KW-0812">Transmembrane</keyword>
<proteinExistence type="predicted"/>
<comment type="caution">
    <text evidence="2">The sequence shown here is derived from an EMBL/GenBank/DDBJ whole genome shotgun (WGS) entry which is preliminary data.</text>
</comment>
<reference evidence="2 3" key="1">
    <citation type="journal article" date="2012" name="J. Bacteriol.">
        <title>Genome of Bacillus macauensis ZFHKF-1, a Long-Chain-Forming Bacterium.</title>
        <authorList>
            <person name="Cai L."/>
            <person name="Zhang T."/>
        </authorList>
    </citation>
    <scope>NUCLEOTIDE SEQUENCE [LARGE SCALE GENOMIC DNA]</scope>
    <source>
        <strain evidence="2 3">ZFHKF-1</strain>
    </source>
</reference>
<dbReference type="Proteomes" id="UP000004080">
    <property type="component" value="Unassembled WGS sequence"/>
</dbReference>
<keyword evidence="1" id="KW-0472">Membrane</keyword>
<accession>I8AGG8</accession>
<evidence type="ECO:0000313" key="2">
    <source>
        <dbReference type="EMBL" id="EIT84474.1"/>
    </source>
</evidence>
<protein>
    <submittedName>
        <fullName evidence="2">Uncharacterized protein</fullName>
    </submittedName>
</protein>
<feature type="transmembrane region" description="Helical" evidence="1">
    <location>
        <begin position="6"/>
        <end position="39"/>
    </location>
</feature>
<dbReference type="RefSeq" id="WP_007203104.1">
    <property type="nucleotide sequence ID" value="NZ_AKKV01000032.1"/>
</dbReference>
<keyword evidence="1" id="KW-1133">Transmembrane helix</keyword>
<keyword evidence="3" id="KW-1185">Reference proteome</keyword>
<sequence>MKVSDFVIYGFVMIGAAIGLLFDHAMIGVLIGLGIGYVCRALILSDGKENTK</sequence>
<name>I8AGG8_9BACL</name>
<dbReference type="PATRIC" id="fig|1196324.3.peg.3102"/>
<evidence type="ECO:0000313" key="3">
    <source>
        <dbReference type="Proteomes" id="UP000004080"/>
    </source>
</evidence>